<dbReference type="Gene3D" id="3.40.50.300">
    <property type="entry name" value="P-loop containing nucleotide triphosphate hydrolases"/>
    <property type="match status" value="1"/>
</dbReference>
<dbReference type="PANTHER" id="PTHR42759">
    <property type="entry name" value="MOXR FAMILY PROTEIN"/>
    <property type="match status" value="1"/>
</dbReference>
<dbReference type="InterPro" id="IPR050764">
    <property type="entry name" value="CbbQ/NirQ/NorQ/GpvN"/>
</dbReference>
<organism evidence="2 3">
    <name type="scientific">Desulfotruncus arcticus DSM 17038</name>
    <dbReference type="NCBI Taxonomy" id="1121424"/>
    <lineage>
        <taxon>Bacteria</taxon>
        <taxon>Bacillati</taxon>
        <taxon>Bacillota</taxon>
        <taxon>Clostridia</taxon>
        <taxon>Eubacteriales</taxon>
        <taxon>Desulfallaceae</taxon>
        <taxon>Desulfotruncus</taxon>
    </lineage>
</organism>
<accession>A0A1I2MZZ7</accession>
<dbReference type="AlphaFoldDB" id="A0A1I2MZZ7"/>
<dbReference type="STRING" id="341036.SAMN05660649_00269"/>
<name>A0A1I2MZZ7_9FIRM</name>
<gene>
    <name evidence="2" type="ORF">SAMN05660649_00269</name>
</gene>
<dbReference type="InterPro" id="IPR011704">
    <property type="entry name" value="ATPase_dyneun-rel_AAA"/>
</dbReference>
<dbReference type="Pfam" id="PF07728">
    <property type="entry name" value="AAA_5"/>
    <property type="match status" value="1"/>
</dbReference>
<dbReference type="InterPro" id="IPR027417">
    <property type="entry name" value="P-loop_NTPase"/>
</dbReference>
<dbReference type="CDD" id="cd00009">
    <property type="entry name" value="AAA"/>
    <property type="match status" value="1"/>
</dbReference>
<keyword evidence="3" id="KW-1185">Reference proteome</keyword>
<dbReference type="SUPFAM" id="SSF52540">
    <property type="entry name" value="P-loop containing nucleoside triphosphate hydrolases"/>
    <property type="match status" value="1"/>
</dbReference>
<dbReference type="RefSeq" id="WP_092467941.1">
    <property type="nucleotide sequence ID" value="NZ_FOOX01000001.1"/>
</dbReference>
<sequence length="316" mass="35603">MDLTIKELKVSLENEGYICDDDLVITVFLALKLGKPLLIEGAPGVGKTEIAKVLAAIFETDLIRLQCYEGLDENKALYEWNYQRQLIKIQLSKETESGEKMERNLFSEDYLLERPLLHAIRSEKQVVLLIDEVDKVEAEFEAFLFEVLSDFQVSIPELGTVAARHIPIVVLTSNGERELSDGLKRRCVYLYIDFPSIEKESRILQVKVPKAGLEITKQIANIANYIRNNLNLRKKPSIAETIDWARALSALNETAVTPENINSTLNIFLKNRDDQQIFISAINTKDLAGKAAGDKSIKSANLHAGSCHCHGHHHHK</sequence>
<reference evidence="3" key="1">
    <citation type="submission" date="2016-10" db="EMBL/GenBank/DDBJ databases">
        <authorList>
            <person name="Varghese N."/>
            <person name="Submissions S."/>
        </authorList>
    </citation>
    <scope>NUCLEOTIDE SEQUENCE [LARGE SCALE GENOMIC DNA]</scope>
    <source>
        <strain evidence="3">DSM 17038</strain>
    </source>
</reference>
<dbReference type="PANTHER" id="PTHR42759:SF1">
    <property type="entry name" value="MAGNESIUM-CHELATASE SUBUNIT CHLD"/>
    <property type="match status" value="1"/>
</dbReference>
<evidence type="ECO:0000259" key="1">
    <source>
        <dbReference type="SMART" id="SM00382"/>
    </source>
</evidence>
<dbReference type="GO" id="GO:0016887">
    <property type="term" value="F:ATP hydrolysis activity"/>
    <property type="evidence" value="ECO:0007669"/>
    <property type="project" value="InterPro"/>
</dbReference>
<dbReference type="OrthoDB" id="9783370at2"/>
<dbReference type="SMART" id="SM00382">
    <property type="entry name" value="AAA"/>
    <property type="match status" value="1"/>
</dbReference>
<proteinExistence type="predicted"/>
<evidence type="ECO:0000313" key="2">
    <source>
        <dbReference type="EMBL" id="SFF97185.1"/>
    </source>
</evidence>
<dbReference type="InterPro" id="IPR003593">
    <property type="entry name" value="AAA+_ATPase"/>
</dbReference>
<feature type="domain" description="AAA+ ATPase" evidence="1">
    <location>
        <begin position="33"/>
        <end position="193"/>
    </location>
</feature>
<evidence type="ECO:0000313" key="3">
    <source>
        <dbReference type="Proteomes" id="UP000199337"/>
    </source>
</evidence>
<dbReference type="GO" id="GO:0005524">
    <property type="term" value="F:ATP binding"/>
    <property type="evidence" value="ECO:0007669"/>
    <property type="project" value="InterPro"/>
</dbReference>
<dbReference type="EMBL" id="FOOX01000001">
    <property type="protein sequence ID" value="SFF97185.1"/>
    <property type="molecule type" value="Genomic_DNA"/>
</dbReference>
<dbReference type="Proteomes" id="UP000199337">
    <property type="component" value="Unassembled WGS sequence"/>
</dbReference>
<protein>
    <submittedName>
        <fullName evidence="2">MoxR-like ATPase</fullName>
    </submittedName>
</protein>